<protein>
    <submittedName>
        <fullName evidence="1">Uncharacterized protein</fullName>
    </submittedName>
</protein>
<keyword evidence="2" id="KW-1185">Reference proteome</keyword>
<gene>
    <name evidence="1" type="ORF">CRENPOLYSF1_830006</name>
</gene>
<reference evidence="2" key="1">
    <citation type="submission" date="2017-02" db="EMBL/GenBank/DDBJ databases">
        <authorList>
            <person name="Daims H."/>
        </authorList>
    </citation>
    <scope>NUCLEOTIDE SEQUENCE [LARGE SCALE GENOMIC DNA]</scope>
</reference>
<dbReference type="AlphaFoldDB" id="A0A1R4HID8"/>
<dbReference type="EMBL" id="FUKI01000163">
    <property type="protein sequence ID" value="SJM96004.1"/>
    <property type="molecule type" value="Genomic_DNA"/>
</dbReference>
<accession>A0A1R4HID8</accession>
<evidence type="ECO:0000313" key="2">
    <source>
        <dbReference type="Proteomes" id="UP000195667"/>
    </source>
</evidence>
<proteinExistence type="predicted"/>
<dbReference type="Proteomes" id="UP000195667">
    <property type="component" value="Unassembled WGS sequence"/>
</dbReference>
<name>A0A1R4HID8_9GAMM</name>
<organism evidence="1 2">
    <name type="scientific">Crenothrix polyspora</name>
    <dbReference type="NCBI Taxonomy" id="360316"/>
    <lineage>
        <taxon>Bacteria</taxon>
        <taxon>Pseudomonadati</taxon>
        <taxon>Pseudomonadota</taxon>
        <taxon>Gammaproteobacteria</taxon>
        <taxon>Methylococcales</taxon>
        <taxon>Crenotrichaceae</taxon>
        <taxon>Crenothrix</taxon>
    </lineage>
</organism>
<sequence>MFTCYVFSTTHLHLATIVGADKEAVQKMAKEHYPQLGLFWANELRPETFELVDGVDYLVSDV</sequence>
<dbReference type="RefSeq" id="WP_087145026.1">
    <property type="nucleotide sequence ID" value="NZ_FUKI01000163.1"/>
</dbReference>
<evidence type="ECO:0000313" key="1">
    <source>
        <dbReference type="EMBL" id="SJM96004.1"/>
    </source>
</evidence>